<protein>
    <submittedName>
        <fullName evidence="1">Uncharacterized protein</fullName>
    </submittedName>
</protein>
<proteinExistence type="predicted"/>
<keyword evidence="2" id="KW-1185">Reference proteome</keyword>
<gene>
    <name evidence="1" type="ORF">VNO80_22557</name>
</gene>
<evidence type="ECO:0000313" key="2">
    <source>
        <dbReference type="Proteomes" id="UP001374584"/>
    </source>
</evidence>
<comment type="caution">
    <text evidence="1">The sequence shown here is derived from an EMBL/GenBank/DDBJ whole genome shotgun (WGS) entry which is preliminary data.</text>
</comment>
<dbReference type="AlphaFoldDB" id="A0AAN9M864"/>
<name>A0AAN9M864_PHACN</name>
<accession>A0AAN9M864</accession>
<evidence type="ECO:0000313" key="1">
    <source>
        <dbReference type="EMBL" id="KAK7348009.1"/>
    </source>
</evidence>
<dbReference type="Proteomes" id="UP001374584">
    <property type="component" value="Unassembled WGS sequence"/>
</dbReference>
<sequence length="86" mass="9967">MLYPTAHSFIDSLQSFQQKKETISLTLKTVLHENTCNIFLAYSCHFEFEADTYTEVKEREALILSLFSSSSSSQKTPNLRILLRKF</sequence>
<dbReference type="EMBL" id="JAYMYR010000008">
    <property type="protein sequence ID" value="KAK7348009.1"/>
    <property type="molecule type" value="Genomic_DNA"/>
</dbReference>
<reference evidence="1 2" key="1">
    <citation type="submission" date="2024-01" db="EMBL/GenBank/DDBJ databases">
        <title>The genomes of 5 underutilized Papilionoideae crops provide insights into root nodulation and disease resistanc.</title>
        <authorList>
            <person name="Jiang F."/>
        </authorList>
    </citation>
    <scope>NUCLEOTIDE SEQUENCE [LARGE SCALE GENOMIC DNA]</scope>
    <source>
        <strain evidence="1">JINMINGXINNONG_FW02</strain>
        <tissue evidence="1">Leaves</tissue>
    </source>
</reference>
<organism evidence="1 2">
    <name type="scientific">Phaseolus coccineus</name>
    <name type="common">Scarlet runner bean</name>
    <name type="synonym">Phaseolus multiflorus</name>
    <dbReference type="NCBI Taxonomy" id="3886"/>
    <lineage>
        <taxon>Eukaryota</taxon>
        <taxon>Viridiplantae</taxon>
        <taxon>Streptophyta</taxon>
        <taxon>Embryophyta</taxon>
        <taxon>Tracheophyta</taxon>
        <taxon>Spermatophyta</taxon>
        <taxon>Magnoliopsida</taxon>
        <taxon>eudicotyledons</taxon>
        <taxon>Gunneridae</taxon>
        <taxon>Pentapetalae</taxon>
        <taxon>rosids</taxon>
        <taxon>fabids</taxon>
        <taxon>Fabales</taxon>
        <taxon>Fabaceae</taxon>
        <taxon>Papilionoideae</taxon>
        <taxon>50 kb inversion clade</taxon>
        <taxon>NPAAA clade</taxon>
        <taxon>indigoferoid/millettioid clade</taxon>
        <taxon>Phaseoleae</taxon>
        <taxon>Phaseolus</taxon>
    </lineage>
</organism>